<dbReference type="Pfam" id="PF00891">
    <property type="entry name" value="Methyltransf_2"/>
    <property type="match status" value="1"/>
</dbReference>
<reference evidence="6 7" key="1">
    <citation type="submission" date="2023-10" db="EMBL/GenBank/DDBJ databases">
        <title>Draft genome sequence of Xylaria bambusicola isolate GMP-LS, the root and basal stem rot pathogen of sugarcane in Indonesia.</title>
        <authorList>
            <person name="Selvaraj P."/>
            <person name="Muralishankar V."/>
            <person name="Muruganantham S."/>
            <person name="Sp S."/>
            <person name="Haryani S."/>
            <person name="Lau K.J.X."/>
            <person name="Naqvi N.I."/>
        </authorList>
    </citation>
    <scope>NUCLEOTIDE SEQUENCE [LARGE SCALE GENOMIC DNA]</scope>
    <source>
        <strain evidence="6">GMP-LS</strain>
    </source>
</reference>
<dbReference type="InterPro" id="IPR036390">
    <property type="entry name" value="WH_DNA-bd_sf"/>
</dbReference>
<dbReference type="InterPro" id="IPR012967">
    <property type="entry name" value="COMT_dimerisation"/>
</dbReference>
<dbReference type="GO" id="GO:0008171">
    <property type="term" value="F:O-methyltransferase activity"/>
    <property type="evidence" value="ECO:0007669"/>
    <property type="project" value="InterPro"/>
</dbReference>
<keyword evidence="1" id="KW-0489">Methyltransferase</keyword>
<dbReference type="InterPro" id="IPR029063">
    <property type="entry name" value="SAM-dependent_MTases_sf"/>
</dbReference>
<dbReference type="InterPro" id="IPR001077">
    <property type="entry name" value="COMT_C"/>
</dbReference>
<accession>A0AAN7UDR0</accession>
<feature type="domain" description="O-methyltransferase dimerisation" evidence="5">
    <location>
        <begin position="96"/>
        <end position="163"/>
    </location>
</feature>
<evidence type="ECO:0000313" key="6">
    <source>
        <dbReference type="EMBL" id="KAK5630375.1"/>
    </source>
</evidence>
<feature type="domain" description="O-methyltransferase C-terminal" evidence="4">
    <location>
        <begin position="214"/>
        <end position="406"/>
    </location>
</feature>
<dbReference type="GO" id="GO:0032259">
    <property type="term" value="P:methylation"/>
    <property type="evidence" value="ECO:0007669"/>
    <property type="project" value="UniProtKB-KW"/>
</dbReference>
<dbReference type="SUPFAM" id="SSF46785">
    <property type="entry name" value="Winged helix' DNA-binding domain"/>
    <property type="match status" value="1"/>
</dbReference>
<dbReference type="PANTHER" id="PTHR43712:SF16">
    <property type="entry name" value="O-METHYLTRANSFERASE ELCB"/>
    <property type="match status" value="1"/>
</dbReference>
<evidence type="ECO:0000313" key="7">
    <source>
        <dbReference type="Proteomes" id="UP001305414"/>
    </source>
</evidence>
<evidence type="ECO:0008006" key="8">
    <source>
        <dbReference type="Google" id="ProtNLM"/>
    </source>
</evidence>
<dbReference type="PANTHER" id="PTHR43712">
    <property type="entry name" value="PUTATIVE (AFU_ORTHOLOGUE AFUA_4G14580)-RELATED"/>
    <property type="match status" value="1"/>
</dbReference>
<dbReference type="Proteomes" id="UP001305414">
    <property type="component" value="Unassembled WGS sequence"/>
</dbReference>
<dbReference type="InterPro" id="IPR036388">
    <property type="entry name" value="WH-like_DNA-bd_sf"/>
</dbReference>
<evidence type="ECO:0000256" key="3">
    <source>
        <dbReference type="ARBA" id="ARBA00022691"/>
    </source>
</evidence>
<dbReference type="AlphaFoldDB" id="A0AAN7UDR0"/>
<keyword evidence="7" id="KW-1185">Reference proteome</keyword>
<proteinExistence type="predicted"/>
<dbReference type="Gene3D" id="1.10.10.10">
    <property type="entry name" value="Winged helix-like DNA-binding domain superfamily/Winged helix DNA-binding domain"/>
    <property type="match status" value="1"/>
</dbReference>
<dbReference type="Gene3D" id="3.40.50.150">
    <property type="entry name" value="Vaccinia Virus protein VP39"/>
    <property type="match status" value="1"/>
</dbReference>
<dbReference type="InterPro" id="IPR016461">
    <property type="entry name" value="COMT-like"/>
</dbReference>
<protein>
    <recommendedName>
        <fullName evidence="8">O-methyltransferase domain-containing protein</fullName>
    </recommendedName>
</protein>
<dbReference type="CDD" id="cd02440">
    <property type="entry name" value="AdoMet_MTases"/>
    <property type="match status" value="1"/>
</dbReference>
<evidence type="ECO:0000259" key="4">
    <source>
        <dbReference type="Pfam" id="PF00891"/>
    </source>
</evidence>
<sequence length="433" mass="48685">MYCRYVPDISACFKMPSLTSIAEGLLARAKKLDAYLEAQNIPYTSFDEDTLDQLPNELQDERWALGNDANELKQLSRGAAHATLDCALGWSDALGLRVVYHYKLANAVPLDGSASYAEIAAASGLKEDLCRRFMRIAMGFHVFTEDPETQRVQHTASSKRLATDQSFSDAVGLEVEDLGPASSKLIDVWEKYEQNTAEPNQSAFSMFNETDKPIFALFAGQPERARRFGSAMRHFTKGDSWDLRHMLSSFDWLSIDQPGAQVVDIGGGNGQISQYLAHHTTHVHYIVQDLAYVVSQAPSQLPGEFKGRIEFVEHDFFTPQTMEPPAAFLMRYVLHNWADKYAIRILQSLVPAMRKGTKVLIYEYVLEDRPVTDLTGRFGFQMDAIMATVFNAQERTAAEYERILKETDSRYVVEAVCRPEGSTMSIVQVGWTD</sequence>
<keyword evidence="2" id="KW-0808">Transferase</keyword>
<evidence type="ECO:0000256" key="2">
    <source>
        <dbReference type="ARBA" id="ARBA00022679"/>
    </source>
</evidence>
<evidence type="ECO:0000259" key="5">
    <source>
        <dbReference type="Pfam" id="PF08100"/>
    </source>
</evidence>
<dbReference type="Pfam" id="PF08100">
    <property type="entry name" value="Dimerisation"/>
    <property type="match status" value="1"/>
</dbReference>
<keyword evidence="3" id="KW-0949">S-adenosyl-L-methionine</keyword>
<comment type="caution">
    <text evidence="6">The sequence shown here is derived from an EMBL/GenBank/DDBJ whole genome shotgun (WGS) entry which is preliminary data.</text>
</comment>
<gene>
    <name evidence="6" type="ORF">RRF57_006090</name>
</gene>
<organism evidence="6 7">
    <name type="scientific">Xylaria bambusicola</name>
    <dbReference type="NCBI Taxonomy" id="326684"/>
    <lineage>
        <taxon>Eukaryota</taxon>
        <taxon>Fungi</taxon>
        <taxon>Dikarya</taxon>
        <taxon>Ascomycota</taxon>
        <taxon>Pezizomycotina</taxon>
        <taxon>Sordariomycetes</taxon>
        <taxon>Xylariomycetidae</taxon>
        <taxon>Xylariales</taxon>
        <taxon>Xylariaceae</taxon>
        <taxon>Xylaria</taxon>
    </lineage>
</organism>
<dbReference type="SUPFAM" id="SSF53335">
    <property type="entry name" value="S-adenosyl-L-methionine-dependent methyltransferases"/>
    <property type="match status" value="1"/>
</dbReference>
<name>A0AAN7UDR0_9PEZI</name>
<dbReference type="PROSITE" id="PS51683">
    <property type="entry name" value="SAM_OMT_II"/>
    <property type="match status" value="1"/>
</dbReference>
<evidence type="ECO:0000256" key="1">
    <source>
        <dbReference type="ARBA" id="ARBA00022603"/>
    </source>
</evidence>
<dbReference type="EMBL" id="JAWHQM010000015">
    <property type="protein sequence ID" value="KAK5630375.1"/>
    <property type="molecule type" value="Genomic_DNA"/>
</dbReference>